<dbReference type="PANTHER" id="PTHR22916">
    <property type="entry name" value="GLYCOSYLTRANSFERASE"/>
    <property type="match status" value="1"/>
</dbReference>
<keyword evidence="4" id="KW-1185">Reference proteome</keyword>
<sequence length="226" mass="27452">MVSIITCTMRQHYMMEVFENYHRQNWEKKELIIILNSDTMDIRLWKERAEEYENVSIFHQPERISLWECINFGVERAKFDYIFKFDDDDYYSPFYIQEQMECFKEQQADIVGKKASYCYLERDNALLVRHWEHEDKFVDHIFGATIGMKKSVFSSVKFPDRNVGGDRLFLRRCHSKNMKIYASSRRNYMCVRTNDPNHHTWKSDEEQFYRKGDLIAYTDNPRKLIP</sequence>
<proteinExistence type="inferred from homology"/>
<dbReference type="Pfam" id="PF00535">
    <property type="entry name" value="Glycos_transf_2"/>
    <property type="match status" value="1"/>
</dbReference>
<comment type="caution">
    <text evidence="3">The sequence shown here is derived from an EMBL/GenBank/DDBJ whole genome shotgun (WGS) entry which is preliminary data.</text>
</comment>
<accession>A0ABS6JI13</accession>
<gene>
    <name evidence="3" type="ORF">KS419_16355</name>
</gene>
<dbReference type="InterPro" id="IPR001173">
    <property type="entry name" value="Glyco_trans_2-like"/>
</dbReference>
<dbReference type="RefSeq" id="WP_217067462.1">
    <property type="nucleotide sequence ID" value="NZ_JAHQCS010000131.1"/>
</dbReference>
<evidence type="ECO:0000256" key="1">
    <source>
        <dbReference type="ARBA" id="ARBA00006739"/>
    </source>
</evidence>
<protein>
    <submittedName>
        <fullName evidence="3">Glycosyltransferase family 2 protein</fullName>
    </submittedName>
</protein>
<dbReference type="EMBL" id="JAHQCS010000131">
    <property type="protein sequence ID" value="MBU9713305.1"/>
    <property type="molecule type" value="Genomic_DNA"/>
</dbReference>
<name>A0ABS6JI13_9BACI</name>
<dbReference type="CDD" id="cd00761">
    <property type="entry name" value="Glyco_tranf_GTA_type"/>
    <property type="match status" value="1"/>
</dbReference>
<organism evidence="3 4">
    <name type="scientific">Evansella tamaricis</name>
    <dbReference type="NCBI Taxonomy" id="2069301"/>
    <lineage>
        <taxon>Bacteria</taxon>
        <taxon>Bacillati</taxon>
        <taxon>Bacillota</taxon>
        <taxon>Bacilli</taxon>
        <taxon>Bacillales</taxon>
        <taxon>Bacillaceae</taxon>
        <taxon>Evansella</taxon>
    </lineage>
</organism>
<evidence type="ECO:0000313" key="4">
    <source>
        <dbReference type="Proteomes" id="UP000784880"/>
    </source>
</evidence>
<evidence type="ECO:0000259" key="2">
    <source>
        <dbReference type="Pfam" id="PF00535"/>
    </source>
</evidence>
<feature type="domain" description="Glycosyltransferase 2-like" evidence="2">
    <location>
        <begin position="4"/>
        <end position="130"/>
    </location>
</feature>
<comment type="similarity">
    <text evidence="1">Belongs to the glycosyltransferase 2 family.</text>
</comment>
<dbReference type="Proteomes" id="UP000784880">
    <property type="component" value="Unassembled WGS sequence"/>
</dbReference>
<dbReference type="PANTHER" id="PTHR22916:SF3">
    <property type="entry name" value="UDP-GLCNAC:BETAGAL BETA-1,3-N-ACETYLGLUCOSAMINYLTRANSFERASE-LIKE PROTEIN 1"/>
    <property type="match status" value="1"/>
</dbReference>
<evidence type="ECO:0000313" key="3">
    <source>
        <dbReference type="EMBL" id="MBU9713305.1"/>
    </source>
</evidence>
<reference evidence="3 4" key="1">
    <citation type="submission" date="2021-06" db="EMBL/GenBank/DDBJ databases">
        <title>Bacillus sp. RD4P76, an endophyte from a halophyte.</title>
        <authorList>
            <person name="Sun J.-Q."/>
        </authorList>
    </citation>
    <scope>NUCLEOTIDE SEQUENCE [LARGE SCALE GENOMIC DNA]</scope>
    <source>
        <strain evidence="3 4">CGMCC 1.15917</strain>
    </source>
</reference>